<keyword evidence="2" id="KW-1133">Transmembrane helix</keyword>
<feature type="region of interest" description="Disordered" evidence="1">
    <location>
        <begin position="481"/>
        <end position="506"/>
    </location>
</feature>
<evidence type="ECO:0000256" key="2">
    <source>
        <dbReference type="SAM" id="Phobius"/>
    </source>
</evidence>
<feature type="transmembrane region" description="Helical" evidence="2">
    <location>
        <begin position="457"/>
        <end position="477"/>
    </location>
</feature>
<feature type="chain" id="PRO_5020844946" description="IPT/TIG domain-containing protein" evidence="3">
    <location>
        <begin position="27"/>
        <end position="506"/>
    </location>
</feature>
<feature type="compositionally biased region" description="Low complexity" evidence="1">
    <location>
        <begin position="489"/>
        <end position="500"/>
    </location>
</feature>
<dbReference type="EMBL" id="SGWW01000001">
    <property type="protein sequence ID" value="RZS59101.1"/>
    <property type="molecule type" value="Genomic_DNA"/>
</dbReference>
<comment type="caution">
    <text evidence="4">The sequence shown here is derived from an EMBL/GenBank/DDBJ whole genome shotgun (WGS) entry which is preliminary data.</text>
</comment>
<evidence type="ECO:0000256" key="1">
    <source>
        <dbReference type="SAM" id="MobiDB-lite"/>
    </source>
</evidence>
<keyword evidence="3" id="KW-0732">Signal</keyword>
<dbReference type="RefSeq" id="WP_130484216.1">
    <property type="nucleotide sequence ID" value="NZ_SGWW01000001.1"/>
</dbReference>
<dbReference type="Proteomes" id="UP000293519">
    <property type="component" value="Unassembled WGS sequence"/>
</dbReference>
<protein>
    <recommendedName>
        <fullName evidence="6">IPT/TIG domain-containing protein</fullName>
    </recommendedName>
</protein>
<sequence>MSPTTRRAHSRAAVGLTALLAPLAFAATPALALPGSDDFGVYANPGDTLTVEFPFRADGEEYEWVVPAGVTEVTVELAAGSGASYEIPPALSPGGAGGWLTATVPVDPGAALSLLVGAAGTFGSGAVIGGPTFATETMRGGGASVLASASDVLAVAGGGGAGSRCIDTAILAVCGPGGAGGFSLAAEGADGMDGTSVQPAPGYSFVGFGATATAPGASADTISFVTGDLELEDVQVVSLGVPPGVNPARVDASIIRPGLGAVPGLSTLGGGGSGYYGGGHGAEAAGTTRGEPADVVQVVLASGGGGGGSGYLVDGAEVVELRDNVGDGFASITYTVPEPDVVDAPAPAIALGATSVQAGASLTLTGSGFDPERDYPVILNSDPVLLGTATTDVRGAFSATLLVPTTVPPGEHVITVGDASIPITVTAADAPLVADGTGDVTAFAAAPELPPTGADPLAASILGALAVALLATGAAAIRASRQSLHHRQPSPARQPFPARRAATRVR</sequence>
<reference evidence="4 5" key="1">
    <citation type="journal article" date="2015" name="Stand. Genomic Sci.">
        <title>Genomic Encyclopedia of Bacterial and Archaeal Type Strains, Phase III: the genomes of soil and plant-associated and newly described type strains.</title>
        <authorList>
            <person name="Whitman W.B."/>
            <person name="Woyke T."/>
            <person name="Klenk H.P."/>
            <person name="Zhou Y."/>
            <person name="Lilburn T.G."/>
            <person name="Beck B.J."/>
            <person name="De Vos P."/>
            <person name="Vandamme P."/>
            <person name="Eisen J.A."/>
            <person name="Garrity G."/>
            <person name="Hugenholtz P."/>
            <person name="Kyrpides N.C."/>
        </authorList>
    </citation>
    <scope>NUCLEOTIDE SEQUENCE [LARGE SCALE GENOMIC DNA]</scope>
    <source>
        <strain evidence="4 5">CV2</strain>
    </source>
</reference>
<evidence type="ECO:0000313" key="5">
    <source>
        <dbReference type="Proteomes" id="UP000293519"/>
    </source>
</evidence>
<keyword evidence="5" id="KW-1185">Reference proteome</keyword>
<organism evidence="4 5">
    <name type="scientific">Microcella putealis</name>
    <dbReference type="NCBI Taxonomy" id="337005"/>
    <lineage>
        <taxon>Bacteria</taxon>
        <taxon>Bacillati</taxon>
        <taxon>Actinomycetota</taxon>
        <taxon>Actinomycetes</taxon>
        <taxon>Micrococcales</taxon>
        <taxon>Microbacteriaceae</taxon>
        <taxon>Microcella</taxon>
    </lineage>
</organism>
<keyword evidence="2" id="KW-0812">Transmembrane</keyword>
<gene>
    <name evidence="4" type="ORF">EV141_0318</name>
</gene>
<evidence type="ECO:0000313" key="4">
    <source>
        <dbReference type="EMBL" id="RZS59101.1"/>
    </source>
</evidence>
<dbReference type="OrthoDB" id="3771655at2"/>
<evidence type="ECO:0008006" key="6">
    <source>
        <dbReference type="Google" id="ProtNLM"/>
    </source>
</evidence>
<dbReference type="AlphaFoldDB" id="A0A4Q7LWM8"/>
<proteinExistence type="predicted"/>
<accession>A0A4Q7LWM8</accession>
<keyword evidence="2" id="KW-0472">Membrane</keyword>
<evidence type="ECO:0000256" key="3">
    <source>
        <dbReference type="SAM" id="SignalP"/>
    </source>
</evidence>
<name>A0A4Q7LWM8_9MICO</name>
<feature type="signal peptide" evidence="3">
    <location>
        <begin position="1"/>
        <end position="26"/>
    </location>
</feature>